<keyword evidence="1" id="KW-0489">Methyltransferase</keyword>
<dbReference type="EMBL" id="MU003707">
    <property type="protein sequence ID" value="KAF2806444.1"/>
    <property type="molecule type" value="Genomic_DNA"/>
</dbReference>
<dbReference type="Gene3D" id="3.40.1280.10">
    <property type="match status" value="1"/>
</dbReference>
<dbReference type="SUPFAM" id="SSF75217">
    <property type="entry name" value="alpha/beta knot"/>
    <property type="match status" value="1"/>
</dbReference>
<dbReference type="InterPro" id="IPR045330">
    <property type="entry name" value="TRM3/TARBP1"/>
</dbReference>
<reference evidence="6" key="3">
    <citation type="submission" date="2025-04" db="UniProtKB">
        <authorList>
            <consortium name="RefSeq"/>
        </authorList>
    </citation>
    <scope>IDENTIFICATION</scope>
    <source>
        <strain evidence="6">CBS 304.34</strain>
    </source>
</reference>
<dbReference type="RefSeq" id="XP_033573408.1">
    <property type="nucleotide sequence ID" value="XM_033728333.1"/>
</dbReference>
<keyword evidence="5" id="KW-1185">Reference proteome</keyword>
<dbReference type="PANTHER" id="PTHR12029">
    <property type="entry name" value="RNA METHYLTRANSFERASE"/>
    <property type="match status" value="1"/>
</dbReference>
<evidence type="ECO:0000256" key="1">
    <source>
        <dbReference type="ARBA" id="ARBA00022603"/>
    </source>
</evidence>
<dbReference type="InterPro" id="IPR029026">
    <property type="entry name" value="tRNA_m1G_MTases_N"/>
</dbReference>
<dbReference type="GO" id="GO:0030488">
    <property type="term" value="P:tRNA methylation"/>
    <property type="evidence" value="ECO:0007669"/>
    <property type="project" value="InterPro"/>
</dbReference>
<dbReference type="Proteomes" id="UP000504636">
    <property type="component" value="Unplaced"/>
</dbReference>
<dbReference type="GeneID" id="54469226"/>
<dbReference type="OrthoDB" id="241340at2759"/>
<evidence type="ECO:0000259" key="3">
    <source>
        <dbReference type="Pfam" id="PF00588"/>
    </source>
</evidence>
<dbReference type="InterPro" id="IPR001537">
    <property type="entry name" value="SpoU_MeTrfase"/>
</dbReference>
<sequence length="1275" mass="141857">MASLPGLATLFLGRIPSEAREDTIHSFIESIKPRNGDPLDLGSVKLGLELLRACRGIEGLGKLCSFVVEELDNGSGASGKLREITSLCSDYEDLGCQVLQHIENDLLKTARLLRVSDLGYHVPTEAFLNHHMVASIPVLDETVSGDGISHQVSTTIRYLTFLKVLLWHANEDRISISNTIFTSLLVLLGTGPELATASGDAIAAFLPLLEGNHLSYSTEVRDSLIAQIWERICDLLSNPLPSEPAGSAFRLWFRWIYQSGGYEPSQSILQQTQYWNLLQIGLLHGYSEQRKLCLGILQKSIAILQSNVENTHMTFKLQARRNYELQYTKYCTLYETVVLDRYPNQVSACLGDLAKIMSPTSHIHISWITTLLSAALSSKIQDGIRKIIGLWYIDFTSHSEEELESQQTLLFQGILPWATQGFLFTQSLFSSRESTECLHAQNLCNLIQRFAEKCSGTKERLLFLRKVLKYISNDANIFPYAMLYILEGLLEGFRNTKTLPFLEIDELALVATTSVRAGLPEVARDLCTTYCMALTTETQKNVRASVPGVDGLEQRWKKLESTPVITRDAAKTTDLAENIGRNLNNDTDGQSTQIGATAIRSHAESLKTITYRSARGDGLLQALDTLASALDTTDAHDIPPSLLYEALEILWDEVDTQEYPKAALMRIPGLALRPIFIQICISEDGTSETNSLTVLLTKILETVHRLSESRSYLLPPLAQSLRAACLSYPEALSILPVDDFLLRFANHPPSPRPDFLFECAAALKLEVFFPHLSYTFYYGVREWFGYACVMDLVNRLPNLNAVITRDVLDQLIKPWATQKTPVPQVSKWKTLTQLQMMLILSEACISKGDPVETSLYLNTFMDILSVEPWPKYRYLLEWMLARLYLHSPDDRSLLLDRLGSQGESNPKLTASLMRMAVMVACFPDTPESFSLRLVTLLIPLCASGKIQVRHEAHWAFPSIWDHVETRGWSNILSNPAFAALNTHIRSLWRFQTPTSPYNSRSLTLDLVKDHNMANLFQGDYLRTYPPERELVTTADFEAVWAADVRNKLAVPRPHAPPLISLGSPKPPIEIEIPTSSATVAPLSTPFTTADLLDANLAPLQTKSTTWQHFLAPTGPNPARRHTPLILVASLITNPANLGGLSRIAEIFGADSLALPSLQPLSQPAFTSVAVTSHQHIPIFALWPADLPKYLVDKKKEGYTIVCVEQTDRSKVLGEEGTVVPKRSVVVLGSEKGGCPAEVLAEADLCVEIKQKGVTRSLNVQTAGAVCLFEYQRTWG</sequence>
<protein>
    <recommendedName>
        <fullName evidence="3">tRNA/rRNA methyltransferase SpoU type domain-containing protein</fullName>
    </recommendedName>
</protein>
<dbReference type="Pfam" id="PF00588">
    <property type="entry name" value="SpoU_methylase"/>
    <property type="match status" value="1"/>
</dbReference>
<organism evidence="4">
    <name type="scientific">Mytilinidion resinicola</name>
    <dbReference type="NCBI Taxonomy" id="574789"/>
    <lineage>
        <taxon>Eukaryota</taxon>
        <taxon>Fungi</taxon>
        <taxon>Dikarya</taxon>
        <taxon>Ascomycota</taxon>
        <taxon>Pezizomycotina</taxon>
        <taxon>Dothideomycetes</taxon>
        <taxon>Pleosporomycetidae</taxon>
        <taxon>Mytilinidiales</taxon>
        <taxon>Mytilinidiaceae</taxon>
        <taxon>Mytilinidion</taxon>
    </lineage>
</organism>
<dbReference type="GO" id="GO:0016423">
    <property type="term" value="F:tRNA (guanine) methyltransferase activity"/>
    <property type="evidence" value="ECO:0007669"/>
    <property type="project" value="InterPro"/>
</dbReference>
<evidence type="ECO:0000256" key="2">
    <source>
        <dbReference type="ARBA" id="ARBA00022679"/>
    </source>
</evidence>
<evidence type="ECO:0000313" key="4">
    <source>
        <dbReference type="EMBL" id="KAF2806444.1"/>
    </source>
</evidence>
<evidence type="ECO:0000313" key="6">
    <source>
        <dbReference type="RefSeq" id="XP_033573408.1"/>
    </source>
</evidence>
<evidence type="ECO:0000313" key="5">
    <source>
        <dbReference type="Proteomes" id="UP000504636"/>
    </source>
</evidence>
<feature type="domain" description="tRNA/rRNA methyltransferase SpoU type" evidence="3">
    <location>
        <begin position="1124"/>
        <end position="1268"/>
    </location>
</feature>
<dbReference type="PANTHER" id="PTHR12029:SF11">
    <property type="entry name" value="METHYLTRANSFERASE TARBP1-RELATED"/>
    <property type="match status" value="1"/>
</dbReference>
<proteinExistence type="predicted"/>
<name>A0A6A6YEL7_9PEZI</name>
<dbReference type="InterPro" id="IPR044748">
    <property type="entry name" value="Trm3/TARBP1_C"/>
</dbReference>
<reference evidence="4 6" key="1">
    <citation type="journal article" date="2020" name="Stud. Mycol.">
        <title>101 Dothideomycetes genomes: a test case for predicting lifestyles and emergence of pathogens.</title>
        <authorList>
            <person name="Haridas S."/>
            <person name="Albert R."/>
            <person name="Binder M."/>
            <person name="Bloem J."/>
            <person name="Labutti K."/>
            <person name="Salamov A."/>
            <person name="Andreopoulos B."/>
            <person name="Baker S."/>
            <person name="Barry K."/>
            <person name="Bills G."/>
            <person name="Bluhm B."/>
            <person name="Cannon C."/>
            <person name="Castanera R."/>
            <person name="Culley D."/>
            <person name="Daum C."/>
            <person name="Ezra D."/>
            <person name="Gonzalez J."/>
            <person name="Henrissat B."/>
            <person name="Kuo A."/>
            <person name="Liang C."/>
            <person name="Lipzen A."/>
            <person name="Lutzoni F."/>
            <person name="Magnuson J."/>
            <person name="Mondo S."/>
            <person name="Nolan M."/>
            <person name="Ohm R."/>
            <person name="Pangilinan J."/>
            <person name="Park H.-J."/>
            <person name="Ramirez L."/>
            <person name="Alfaro M."/>
            <person name="Sun H."/>
            <person name="Tritt A."/>
            <person name="Yoshinaga Y."/>
            <person name="Zwiers L.-H."/>
            <person name="Turgeon B."/>
            <person name="Goodwin S."/>
            <person name="Spatafora J."/>
            <person name="Crous P."/>
            <person name="Grigoriev I."/>
        </authorList>
    </citation>
    <scope>NUCLEOTIDE SEQUENCE</scope>
    <source>
        <strain evidence="4 6">CBS 304.34</strain>
    </source>
</reference>
<dbReference type="CDD" id="cd18091">
    <property type="entry name" value="SpoU-like_TRM3-like"/>
    <property type="match status" value="1"/>
</dbReference>
<reference evidence="6" key="2">
    <citation type="submission" date="2020-04" db="EMBL/GenBank/DDBJ databases">
        <authorList>
            <consortium name="NCBI Genome Project"/>
        </authorList>
    </citation>
    <scope>NUCLEOTIDE SEQUENCE</scope>
    <source>
        <strain evidence="6">CBS 304.34</strain>
    </source>
</reference>
<dbReference type="InterPro" id="IPR029028">
    <property type="entry name" value="Alpha/beta_knot_MTases"/>
</dbReference>
<gene>
    <name evidence="4 6" type="ORF">BDZ99DRAFT_573956</name>
</gene>
<dbReference type="AlphaFoldDB" id="A0A6A6YEL7"/>
<keyword evidence="2" id="KW-0808">Transferase</keyword>
<accession>A0A6A6YEL7</accession>
<dbReference type="GO" id="GO:0003723">
    <property type="term" value="F:RNA binding"/>
    <property type="evidence" value="ECO:0007669"/>
    <property type="project" value="InterPro"/>
</dbReference>